<name>A0A7V7UX90_9BACI</name>
<dbReference type="PRINTS" id="PR00455">
    <property type="entry name" value="HTHTETR"/>
</dbReference>
<proteinExistence type="predicted"/>
<dbReference type="PANTHER" id="PTHR43479">
    <property type="entry name" value="ACREF/ENVCD OPERON REPRESSOR-RELATED"/>
    <property type="match status" value="1"/>
</dbReference>
<dbReference type="InterPro" id="IPR023772">
    <property type="entry name" value="DNA-bd_HTH_TetR-type_CS"/>
</dbReference>
<dbReference type="PANTHER" id="PTHR43479:SF11">
    <property type="entry name" value="ACREF_ENVCD OPERON REPRESSOR-RELATED"/>
    <property type="match status" value="1"/>
</dbReference>
<dbReference type="InterPro" id="IPR050624">
    <property type="entry name" value="HTH-type_Tx_Regulator"/>
</dbReference>
<evidence type="ECO:0000313" key="6">
    <source>
        <dbReference type="Proteomes" id="UP000441354"/>
    </source>
</evidence>
<evidence type="ECO:0000313" key="5">
    <source>
        <dbReference type="EMBL" id="KAB2335736.1"/>
    </source>
</evidence>
<dbReference type="Gene3D" id="1.10.357.10">
    <property type="entry name" value="Tetracycline Repressor, domain 2"/>
    <property type="match status" value="1"/>
</dbReference>
<protein>
    <submittedName>
        <fullName evidence="5">TetR/AcrR family transcriptional regulator</fullName>
    </submittedName>
</protein>
<dbReference type="Proteomes" id="UP000441354">
    <property type="component" value="Unassembled WGS sequence"/>
</dbReference>
<evidence type="ECO:0000259" key="4">
    <source>
        <dbReference type="PROSITE" id="PS50977"/>
    </source>
</evidence>
<keyword evidence="1" id="KW-0678">Repressor</keyword>
<dbReference type="PROSITE" id="PS01081">
    <property type="entry name" value="HTH_TETR_1"/>
    <property type="match status" value="1"/>
</dbReference>
<sequence>MDQNDKRSRLIKAAYKIFSQKGFYNSSIKDIAAEAEITPGLVHYYFKNKEELLFSVQESIQTEYQKQYDDKQMNVDVALKEIQSRVGADPDWYRFRYELYSLGLKKEEYKEEVSTILESGRRSLAQPLEDLYIMNKSKSEGLSSILLACFDGLAYQKLIDESFDLDESYKILKKMVEKYISAEGEKE</sequence>
<dbReference type="EMBL" id="WBOT01000001">
    <property type="protein sequence ID" value="KAB2335736.1"/>
    <property type="molecule type" value="Genomic_DNA"/>
</dbReference>
<reference evidence="5 6" key="1">
    <citation type="journal article" date="2014" name="Arch. Microbiol.">
        <title>Bacillus mesophilum sp. nov., strain IITR-54T, a novel 4-chlorobiphenyl dechlorinating bacterium.</title>
        <authorList>
            <person name="Manickam N."/>
            <person name="Singh N.K."/>
            <person name="Bajaj A."/>
            <person name="Kumar R.M."/>
            <person name="Kaur G."/>
            <person name="Kaur N."/>
            <person name="Bala M."/>
            <person name="Kumar A."/>
            <person name="Mayilraj S."/>
        </authorList>
    </citation>
    <scope>NUCLEOTIDE SEQUENCE [LARGE SCALE GENOMIC DNA]</scope>
    <source>
        <strain evidence="5 6">IITR-54</strain>
    </source>
</reference>
<feature type="DNA-binding region" description="H-T-H motif" evidence="3">
    <location>
        <begin position="27"/>
        <end position="46"/>
    </location>
</feature>
<keyword evidence="2 3" id="KW-0238">DNA-binding</keyword>
<organism evidence="5 6">
    <name type="scientific">Bacillus mesophilum</name>
    <dbReference type="NCBI Taxonomy" id="1071718"/>
    <lineage>
        <taxon>Bacteria</taxon>
        <taxon>Bacillati</taxon>
        <taxon>Bacillota</taxon>
        <taxon>Bacilli</taxon>
        <taxon>Bacillales</taxon>
        <taxon>Bacillaceae</taxon>
        <taxon>Bacillus</taxon>
    </lineage>
</organism>
<accession>A0A7V7UX90</accession>
<dbReference type="RefSeq" id="WP_151572346.1">
    <property type="nucleotide sequence ID" value="NZ_WBOT01000001.1"/>
</dbReference>
<evidence type="ECO:0000256" key="2">
    <source>
        <dbReference type="ARBA" id="ARBA00023125"/>
    </source>
</evidence>
<dbReference type="InterPro" id="IPR009057">
    <property type="entry name" value="Homeodomain-like_sf"/>
</dbReference>
<dbReference type="InterPro" id="IPR001647">
    <property type="entry name" value="HTH_TetR"/>
</dbReference>
<feature type="domain" description="HTH tetR-type" evidence="4">
    <location>
        <begin position="4"/>
        <end position="64"/>
    </location>
</feature>
<comment type="caution">
    <text evidence="5">The sequence shown here is derived from an EMBL/GenBank/DDBJ whole genome shotgun (WGS) entry which is preliminary data.</text>
</comment>
<dbReference type="AlphaFoldDB" id="A0A7V7UX90"/>
<dbReference type="OrthoDB" id="9780939at2"/>
<dbReference type="SUPFAM" id="SSF46689">
    <property type="entry name" value="Homeodomain-like"/>
    <property type="match status" value="1"/>
</dbReference>
<dbReference type="Pfam" id="PF00440">
    <property type="entry name" value="TetR_N"/>
    <property type="match status" value="1"/>
</dbReference>
<dbReference type="GO" id="GO:0003677">
    <property type="term" value="F:DNA binding"/>
    <property type="evidence" value="ECO:0007669"/>
    <property type="project" value="UniProtKB-UniRule"/>
</dbReference>
<evidence type="ECO:0000256" key="3">
    <source>
        <dbReference type="PROSITE-ProRule" id="PRU00335"/>
    </source>
</evidence>
<keyword evidence="6" id="KW-1185">Reference proteome</keyword>
<evidence type="ECO:0000256" key="1">
    <source>
        <dbReference type="ARBA" id="ARBA00022491"/>
    </source>
</evidence>
<dbReference type="PROSITE" id="PS50977">
    <property type="entry name" value="HTH_TETR_2"/>
    <property type="match status" value="1"/>
</dbReference>
<gene>
    <name evidence="5" type="ORF">F7732_03990</name>
</gene>